<feature type="non-terminal residue" evidence="1">
    <location>
        <position position="1"/>
    </location>
</feature>
<accession>A0A2G9C1V9</accession>
<dbReference type="RefSeq" id="WP_233218256.1">
    <property type="nucleotide sequence ID" value="NZ_PEOG01000241.1"/>
</dbReference>
<sequence length="59" mass="6574">DYASSSSLLYMARTMASWWFAVLYTTELMPITTVAGEGPAVRLKALVTLVNDAVRYRKS</sequence>
<dbReference type="EMBL" id="PEOG01000241">
    <property type="protein sequence ID" value="PIM50362.1"/>
    <property type="molecule type" value="Genomic_DNA"/>
</dbReference>
<protein>
    <submittedName>
        <fullName evidence="1">TetR family transcriptional regulator</fullName>
    </submittedName>
</protein>
<proteinExistence type="predicted"/>
<organism evidence="1 2">
    <name type="scientific">Roseateles chitinivorans</name>
    <dbReference type="NCBI Taxonomy" id="2917965"/>
    <lineage>
        <taxon>Bacteria</taxon>
        <taxon>Pseudomonadati</taxon>
        <taxon>Pseudomonadota</taxon>
        <taxon>Betaproteobacteria</taxon>
        <taxon>Burkholderiales</taxon>
        <taxon>Sphaerotilaceae</taxon>
        <taxon>Roseateles</taxon>
    </lineage>
</organism>
<reference evidence="1 2" key="1">
    <citation type="submission" date="2017-11" db="EMBL/GenBank/DDBJ databases">
        <title>Draft genome sequence of Mitsuaria sp. HWN-4.</title>
        <authorList>
            <person name="Gundlapally S.R."/>
        </authorList>
    </citation>
    <scope>NUCLEOTIDE SEQUENCE [LARGE SCALE GENOMIC DNA]</scope>
    <source>
        <strain evidence="1 2">HWN-4</strain>
    </source>
</reference>
<dbReference type="Proteomes" id="UP000231501">
    <property type="component" value="Unassembled WGS sequence"/>
</dbReference>
<comment type="caution">
    <text evidence="1">The sequence shown here is derived from an EMBL/GenBank/DDBJ whole genome shotgun (WGS) entry which is preliminary data.</text>
</comment>
<gene>
    <name evidence="1" type="ORF">CS062_25440</name>
</gene>
<evidence type="ECO:0000313" key="2">
    <source>
        <dbReference type="Proteomes" id="UP000231501"/>
    </source>
</evidence>
<name>A0A2G9C1V9_9BURK</name>
<keyword evidence="2" id="KW-1185">Reference proteome</keyword>
<evidence type="ECO:0000313" key="1">
    <source>
        <dbReference type="EMBL" id="PIM50362.1"/>
    </source>
</evidence>
<dbReference type="AlphaFoldDB" id="A0A2G9C1V9"/>